<comment type="caution">
    <text evidence="1">The sequence shown here is derived from an EMBL/GenBank/DDBJ whole genome shotgun (WGS) entry which is preliminary data.</text>
</comment>
<evidence type="ECO:0008006" key="2">
    <source>
        <dbReference type="Google" id="ProtNLM"/>
    </source>
</evidence>
<name>A0A645A7R4_9ZZZZ</name>
<organism evidence="1">
    <name type="scientific">bioreactor metagenome</name>
    <dbReference type="NCBI Taxonomy" id="1076179"/>
    <lineage>
        <taxon>unclassified sequences</taxon>
        <taxon>metagenomes</taxon>
        <taxon>ecological metagenomes</taxon>
    </lineage>
</organism>
<gene>
    <name evidence="1" type="ORF">SDC9_95683</name>
</gene>
<sequence>MKIISLNINQFLGKENWKDFNNDLETITNQYMTKVIQLLIENVCEKNDIVVLHEVPYKNKQRNEVFQNFKTQLEEKEMVLIPPNYLYTCRPNFISCAIIRKESNWIVKENKDYICSNTGDGYVLYNRAVELYNSNKNIHLLGVHIPMIKGNNYSGSVMWDDIINYYKKMFNQNLIIIGDMNVYAENTIQKRKFDELICLGAIDAWPSRGNSPEKATYTTKNREESRLDYALMTLTAFLLLKEIEIDDKPRTDNNFFTDHSSLNLLL</sequence>
<dbReference type="SUPFAM" id="SSF56219">
    <property type="entry name" value="DNase I-like"/>
    <property type="match status" value="1"/>
</dbReference>
<protein>
    <recommendedName>
        <fullName evidence="2">Endonuclease/exonuclease/phosphatase domain-containing protein</fullName>
    </recommendedName>
</protein>
<dbReference type="EMBL" id="VSSQ01012324">
    <property type="protein sequence ID" value="MPM48956.1"/>
    <property type="molecule type" value="Genomic_DNA"/>
</dbReference>
<accession>A0A645A7R4</accession>
<reference evidence="1" key="1">
    <citation type="submission" date="2019-08" db="EMBL/GenBank/DDBJ databases">
        <authorList>
            <person name="Kucharzyk K."/>
            <person name="Murdoch R.W."/>
            <person name="Higgins S."/>
            <person name="Loffler F."/>
        </authorList>
    </citation>
    <scope>NUCLEOTIDE SEQUENCE</scope>
</reference>
<evidence type="ECO:0000313" key="1">
    <source>
        <dbReference type="EMBL" id="MPM48956.1"/>
    </source>
</evidence>
<proteinExistence type="predicted"/>
<dbReference type="Gene3D" id="3.60.10.10">
    <property type="entry name" value="Endonuclease/exonuclease/phosphatase"/>
    <property type="match status" value="1"/>
</dbReference>
<dbReference type="AlphaFoldDB" id="A0A645A7R4"/>
<dbReference type="InterPro" id="IPR036691">
    <property type="entry name" value="Endo/exonu/phosph_ase_sf"/>
</dbReference>